<comment type="caution">
    <text evidence="1">The sequence shown here is derived from an EMBL/GenBank/DDBJ whole genome shotgun (WGS) entry which is preliminary data.</text>
</comment>
<protein>
    <submittedName>
        <fullName evidence="1">Uncharacterized protein</fullName>
    </submittedName>
</protein>
<dbReference type="EMBL" id="BTGU01000001">
    <property type="protein sequence ID" value="GMN27074.1"/>
    <property type="molecule type" value="Genomic_DNA"/>
</dbReference>
<reference evidence="1" key="1">
    <citation type="submission" date="2023-07" db="EMBL/GenBank/DDBJ databases">
        <title>draft genome sequence of fig (Ficus carica).</title>
        <authorList>
            <person name="Takahashi T."/>
            <person name="Nishimura K."/>
        </authorList>
    </citation>
    <scope>NUCLEOTIDE SEQUENCE</scope>
</reference>
<proteinExistence type="predicted"/>
<dbReference type="Proteomes" id="UP001187192">
    <property type="component" value="Unassembled WGS sequence"/>
</dbReference>
<name>A0AA87YZH4_FICCA</name>
<organism evidence="1 2">
    <name type="scientific">Ficus carica</name>
    <name type="common">Common fig</name>
    <dbReference type="NCBI Taxonomy" id="3494"/>
    <lineage>
        <taxon>Eukaryota</taxon>
        <taxon>Viridiplantae</taxon>
        <taxon>Streptophyta</taxon>
        <taxon>Embryophyta</taxon>
        <taxon>Tracheophyta</taxon>
        <taxon>Spermatophyta</taxon>
        <taxon>Magnoliopsida</taxon>
        <taxon>eudicotyledons</taxon>
        <taxon>Gunneridae</taxon>
        <taxon>Pentapetalae</taxon>
        <taxon>rosids</taxon>
        <taxon>fabids</taxon>
        <taxon>Rosales</taxon>
        <taxon>Moraceae</taxon>
        <taxon>Ficeae</taxon>
        <taxon>Ficus</taxon>
    </lineage>
</organism>
<sequence length="41" mass="4486">MVVTGMPGLVQVTAEQAQSSEEDKQKLMIPTSTIATQKDYM</sequence>
<keyword evidence="2" id="KW-1185">Reference proteome</keyword>
<gene>
    <name evidence="1" type="ORF">TIFTF001_001533</name>
</gene>
<accession>A0AA87YZH4</accession>
<dbReference type="AlphaFoldDB" id="A0AA87YZH4"/>
<evidence type="ECO:0000313" key="1">
    <source>
        <dbReference type="EMBL" id="GMN27074.1"/>
    </source>
</evidence>
<evidence type="ECO:0000313" key="2">
    <source>
        <dbReference type="Proteomes" id="UP001187192"/>
    </source>
</evidence>